<dbReference type="GO" id="GO:0003677">
    <property type="term" value="F:DNA binding"/>
    <property type="evidence" value="ECO:0007669"/>
    <property type="project" value="UniProtKB-KW"/>
</dbReference>
<evidence type="ECO:0000313" key="2">
    <source>
        <dbReference type="EMBL" id="ONG45836.1"/>
    </source>
</evidence>
<proteinExistence type="predicted"/>
<feature type="domain" description="PPC" evidence="1">
    <location>
        <begin position="1"/>
        <end position="129"/>
    </location>
</feature>
<dbReference type="Gene3D" id="3.30.1330.80">
    <property type="entry name" value="Hypothetical protein, similar to alpha- acetolactate decarboxylase, domain 2"/>
    <property type="match status" value="1"/>
</dbReference>
<dbReference type="SUPFAM" id="SSF117856">
    <property type="entry name" value="AF0104/ALDC/Ptd012-like"/>
    <property type="match status" value="1"/>
</dbReference>
<name>A0A1V2GUT1_9PROT</name>
<evidence type="ECO:0000313" key="3">
    <source>
        <dbReference type="Proteomes" id="UP000188879"/>
    </source>
</evidence>
<dbReference type="PROSITE" id="PS51742">
    <property type="entry name" value="PPC"/>
    <property type="match status" value="1"/>
</dbReference>
<dbReference type="AlphaFoldDB" id="A0A1V2GUT1"/>
<gene>
    <name evidence="2" type="ORF">BKE38_26010</name>
</gene>
<keyword evidence="2" id="KW-0238">DNA-binding</keyword>
<dbReference type="CDD" id="cd11378">
    <property type="entry name" value="DUF296"/>
    <property type="match status" value="1"/>
</dbReference>
<dbReference type="EMBL" id="MLCO01000336">
    <property type="protein sequence ID" value="ONG45836.1"/>
    <property type="molecule type" value="Genomic_DNA"/>
</dbReference>
<dbReference type="Proteomes" id="UP000188879">
    <property type="component" value="Unassembled WGS sequence"/>
</dbReference>
<comment type="caution">
    <text evidence="2">The sequence shown here is derived from an EMBL/GenBank/DDBJ whole genome shotgun (WGS) entry which is preliminary data.</text>
</comment>
<organism evidence="2 3">
    <name type="scientific">Teichococcus deserti</name>
    <dbReference type="NCBI Taxonomy" id="1817963"/>
    <lineage>
        <taxon>Bacteria</taxon>
        <taxon>Pseudomonadati</taxon>
        <taxon>Pseudomonadota</taxon>
        <taxon>Alphaproteobacteria</taxon>
        <taxon>Acetobacterales</taxon>
        <taxon>Roseomonadaceae</taxon>
        <taxon>Roseomonas</taxon>
    </lineage>
</organism>
<keyword evidence="3" id="KW-1185">Reference proteome</keyword>
<dbReference type="OrthoDB" id="9798999at2"/>
<protein>
    <submittedName>
        <fullName evidence="2">DNA-binding protein</fullName>
    </submittedName>
</protein>
<dbReference type="Pfam" id="PF03479">
    <property type="entry name" value="PCC"/>
    <property type="match status" value="1"/>
</dbReference>
<reference evidence="2 3" key="1">
    <citation type="submission" date="2016-10" db="EMBL/GenBank/DDBJ databases">
        <title>Draft Genome sequence of Roseomonas sp. strain M3.</title>
        <authorList>
            <person name="Subhash Y."/>
            <person name="Lee S."/>
        </authorList>
    </citation>
    <scope>NUCLEOTIDE SEQUENCE [LARGE SCALE GENOMIC DNA]</scope>
    <source>
        <strain evidence="2 3">M3</strain>
    </source>
</reference>
<evidence type="ECO:0000259" key="1">
    <source>
        <dbReference type="PROSITE" id="PS51742"/>
    </source>
</evidence>
<accession>A0A1V2GUT1</accession>
<dbReference type="InterPro" id="IPR005175">
    <property type="entry name" value="PPC_dom"/>
</dbReference>
<sequence>MVLRQGDDLFAQLAGLAEAEAIPAASLTGFGFAGQVTFGFFDFATSQYRPRGWQDVEIASLTGSLAWRDGQPALHAHGVAADAEFRCFGGHLLGLVVGRGSLELTITLLPSWLERAVEPSIGAQVLQLGTQPG</sequence>